<proteinExistence type="predicted"/>
<evidence type="ECO:0000313" key="2">
    <source>
        <dbReference type="Proteomes" id="UP001206206"/>
    </source>
</evidence>
<keyword evidence="2" id="KW-1185">Reference proteome</keyword>
<dbReference type="InterPro" id="IPR045864">
    <property type="entry name" value="aa-tRNA-synth_II/BPL/LPL"/>
</dbReference>
<comment type="caution">
    <text evidence="1">The sequence shown here is derived from an EMBL/GenBank/DDBJ whole genome shotgun (WGS) entry which is preliminary data.</text>
</comment>
<evidence type="ECO:0000313" key="1">
    <source>
        <dbReference type="EMBL" id="MCQ4041488.1"/>
    </source>
</evidence>
<dbReference type="RefSeq" id="WP_255925475.1">
    <property type="nucleotide sequence ID" value="NZ_JANFNH010000003.1"/>
</dbReference>
<organism evidence="1 2">
    <name type="scientific">Streptantibioticus rubrisoli</name>
    <dbReference type="NCBI Taxonomy" id="1387313"/>
    <lineage>
        <taxon>Bacteria</taxon>
        <taxon>Bacillati</taxon>
        <taxon>Actinomycetota</taxon>
        <taxon>Actinomycetes</taxon>
        <taxon>Kitasatosporales</taxon>
        <taxon>Streptomycetaceae</taxon>
        <taxon>Streptantibioticus</taxon>
    </lineage>
</organism>
<gene>
    <name evidence="1" type="ORF">NON19_05460</name>
</gene>
<reference evidence="1 2" key="1">
    <citation type="submission" date="2022-06" db="EMBL/GenBank/DDBJ databases">
        <title>Draft genome sequence of type strain Streptomyces rubrisoli DSM 42083.</title>
        <authorList>
            <person name="Duangmal K."/>
            <person name="Klaysubun C."/>
        </authorList>
    </citation>
    <scope>NUCLEOTIDE SEQUENCE [LARGE SCALE GENOMIC DNA]</scope>
    <source>
        <strain evidence="1 2">DSM 42083</strain>
    </source>
</reference>
<sequence>MQSNGLAFLRSGEAGTLARLDRVFEGWGLGDGAEPVIGPPLLPVAALAKLDYYQNFPHQALLATPLDLERRPEGEDTTTIGAFPPERLAEADVALPSAACYAVYLGLEGTAIAGNTLVTLVGRCFRKETRYSGLRRLLGFHMREVVALGSREFVEEHIDRYSGRVLAFAEALDLPLRKEVASDPFYDGEGPRALFQTLSPVKYEFLSGDLAIGSVNRHRNFFGERCAIRYADTDEPVFTSCAAFGLERWLSVLHDRHRTWEAAMDAIDAAEQAIDKTVERTSA</sequence>
<accession>A0ABT1PB70</accession>
<dbReference type="Proteomes" id="UP001206206">
    <property type="component" value="Unassembled WGS sequence"/>
</dbReference>
<protein>
    <recommendedName>
        <fullName evidence="3">Aminoacyl-transfer RNA synthetases class-II family profile domain-containing protein</fullName>
    </recommendedName>
</protein>
<name>A0ABT1PB70_9ACTN</name>
<dbReference type="EMBL" id="JANFNH010000003">
    <property type="protein sequence ID" value="MCQ4041488.1"/>
    <property type="molecule type" value="Genomic_DNA"/>
</dbReference>
<dbReference type="SUPFAM" id="SSF55681">
    <property type="entry name" value="Class II aaRS and biotin synthetases"/>
    <property type="match status" value="1"/>
</dbReference>
<evidence type="ECO:0008006" key="3">
    <source>
        <dbReference type="Google" id="ProtNLM"/>
    </source>
</evidence>
<dbReference type="Gene3D" id="3.30.930.10">
    <property type="entry name" value="Bira Bifunctional Protein, Domain 2"/>
    <property type="match status" value="1"/>
</dbReference>